<dbReference type="AlphaFoldDB" id="A0A2H1VW83"/>
<gene>
    <name evidence="3" type="ORF">SFRICE_001190</name>
</gene>
<sequence>MFWSTLITISCVAAYAHGHGKVIEPVNRASLWRVFPDAPADFSDAGLNCGGFGHQYNRVNKGRCGVCGDPYDSPQPRDHEFGGKYGQGRIVATYRQGDVITTKVDLSASHMGYWEFRLCENPDNTQQCYDKHLLELVEGGTRYYPKKSGIYAVKYHLPANVVCEHCVLQWKYTAGNNWGVCEDGTGALGCGNQETFYSCSDISISSDDDNYL</sequence>
<evidence type="ECO:0000256" key="1">
    <source>
        <dbReference type="SAM" id="SignalP"/>
    </source>
</evidence>
<evidence type="ECO:0000313" key="3">
    <source>
        <dbReference type="EMBL" id="SOQ45090.1"/>
    </source>
</evidence>
<dbReference type="PANTHER" id="PTHR21113">
    <property type="entry name" value="AGAP001705-PA"/>
    <property type="match status" value="1"/>
</dbReference>
<dbReference type="PANTHER" id="PTHR21113:SF4">
    <property type="entry name" value="CHITIN-BINDING TYPE-4 DOMAIN-CONTAINING PROTEIN"/>
    <property type="match status" value="1"/>
</dbReference>
<reference evidence="3" key="1">
    <citation type="submission" date="2016-07" db="EMBL/GenBank/DDBJ databases">
        <authorList>
            <person name="Bretaudeau A."/>
        </authorList>
    </citation>
    <scope>NUCLEOTIDE SEQUENCE</scope>
    <source>
        <strain evidence="3">Rice</strain>
        <tissue evidence="3">Whole body</tissue>
    </source>
</reference>
<name>A0A2H1VW83_SPOFR</name>
<accession>A0A2H1VW83</accession>
<evidence type="ECO:0000259" key="2">
    <source>
        <dbReference type="Pfam" id="PF03067"/>
    </source>
</evidence>
<feature type="chain" id="PRO_5013682086" evidence="1">
    <location>
        <begin position="19"/>
        <end position="212"/>
    </location>
</feature>
<dbReference type="EMBL" id="ODYU01004819">
    <property type="protein sequence ID" value="SOQ45090.1"/>
    <property type="molecule type" value="Genomic_DNA"/>
</dbReference>
<organism evidence="3">
    <name type="scientific">Spodoptera frugiperda</name>
    <name type="common">Fall armyworm</name>
    <dbReference type="NCBI Taxonomy" id="7108"/>
    <lineage>
        <taxon>Eukaryota</taxon>
        <taxon>Metazoa</taxon>
        <taxon>Ecdysozoa</taxon>
        <taxon>Arthropoda</taxon>
        <taxon>Hexapoda</taxon>
        <taxon>Insecta</taxon>
        <taxon>Pterygota</taxon>
        <taxon>Neoptera</taxon>
        <taxon>Endopterygota</taxon>
        <taxon>Lepidoptera</taxon>
        <taxon>Glossata</taxon>
        <taxon>Ditrysia</taxon>
        <taxon>Noctuoidea</taxon>
        <taxon>Noctuidae</taxon>
        <taxon>Amphipyrinae</taxon>
        <taxon>Spodoptera</taxon>
    </lineage>
</organism>
<proteinExistence type="predicted"/>
<feature type="signal peptide" evidence="1">
    <location>
        <begin position="1"/>
        <end position="18"/>
    </location>
</feature>
<protein>
    <submittedName>
        <fullName evidence="3">SFRICE_001190</fullName>
    </submittedName>
</protein>
<dbReference type="InterPro" id="IPR004302">
    <property type="entry name" value="Cellulose/chitin-bd_N"/>
</dbReference>
<dbReference type="Pfam" id="PF03067">
    <property type="entry name" value="LPMO_10"/>
    <property type="match status" value="1"/>
</dbReference>
<feature type="domain" description="Chitin-binding type-4" evidence="2">
    <location>
        <begin position="19"/>
        <end position="202"/>
    </location>
</feature>
<keyword evidence="1" id="KW-0732">Signal</keyword>